<name>A0ABN8AW05_CHISP</name>
<keyword evidence="5" id="KW-0552">Olfaction</keyword>
<evidence type="ECO:0000313" key="11">
    <source>
        <dbReference type="EMBL" id="CAH0400353.1"/>
    </source>
</evidence>
<evidence type="ECO:0000256" key="7">
    <source>
        <dbReference type="ARBA" id="ARBA00023136"/>
    </source>
</evidence>
<feature type="transmembrane region" description="Helical" evidence="10">
    <location>
        <begin position="238"/>
        <end position="259"/>
    </location>
</feature>
<keyword evidence="12" id="KW-1185">Reference proteome</keyword>
<keyword evidence="6 10" id="KW-1133">Transmembrane helix</keyword>
<evidence type="ECO:0000256" key="9">
    <source>
        <dbReference type="ARBA" id="ARBA00023224"/>
    </source>
</evidence>
<sequence>MVMLWGDLEQISDACYLFFSVATCSLKNTNYLLSQKKFLSLLDFMENEVFVSQSLVQDKIISAYAKKMGRIYLIYIVCGFCNCVEWALVPVFEKEGHKIFPFKIWMPMDAASAEIPEYLLGYVLQLFGIIFSVSTYLTMDIVAISLLMFVPVQLDIITCKIKEVQHVSILFDPKQRRDLIEHNSALLKDCIRRHQALLRYIEGVADIFDIHIFFQLSATVIVVCIIALQMTIEPPNTFHYYSTVNYLMAMLVQLCFYSWSGNEITERNNVLRDGLYECLWYEQDLSFKRTLWIAMEFMSRPLIFKAGNYIPLSRPTFVSILRCSYSYFAVLNQVKNK</sequence>
<evidence type="ECO:0000256" key="4">
    <source>
        <dbReference type="ARBA" id="ARBA00022692"/>
    </source>
</evidence>
<evidence type="ECO:0000256" key="3">
    <source>
        <dbReference type="ARBA" id="ARBA00022606"/>
    </source>
</evidence>
<keyword evidence="3" id="KW-0716">Sensory transduction</keyword>
<accession>A0ABN8AW05</accession>
<feature type="transmembrane region" description="Helical" evidence="10">
    <location>
        <begin position="126"/>
        <end position="150"/>
    </location>
</feature>
<dbReference type="Pfam" id="PF02949">
    <property type="entry name" value="7tm_6"/>
    <property type="match status" value="1"/>
</dbReference>
<evidence type="ECO:0000256" key="2">
    <source>
        <dbReference type="ARBA" id="ARBA00022475"/>
    </source>
</evidence>
<organism evidence="11 12">
    <name type="scientific">Chilo suppressalis</name>
    <name type="common">Asiatic rice borer moth</name>
    <dbReference type="NCBI Taxonomy" id="168631"/>
    <lineage>
        <taxon>Eukaryota</taxon>
        <taxon>Metazoa</taxon>
        <taxon>Ecdysozoa</taxon>
        <taxon>Arthropoda</taxon>
        <taxon>Hexapoda</taxon>
        <taxon>Insecta</taxon>
        <taxon>Pterygota</taxon>
        <taxon>Neoptera</taxon>
        <taxon>Endopterygota</taxon>
        <taxon>Lepidoptera</taxon>
        <taxon>Glossata</taxon>
        <taxon>Ditrysia</taxon>
        <taxon>Pyraloidea</taxon>
        <taxon>Crambidae</taxon>
        <taxon>Crambinae</taxon>
        <taxon>Chilo</taxon>
    </lineage>
</organism>
<evidence type="ECO:0000256" key="10">
    <source>
        <dbReference type="SAM" id="Phobius"/>
    </source>
</evidence>
<comment type="subcellular location">
    <subcellularLocation>
        <location evidence="1">Cell membrane</location>
        <topology evidence="1">Multi-pass membrane protein</topology>
    </subcellularLocation>
</comment>
<evidence type="ECO:0000256" key="8">
    <source>
        <dbReference type="ARBA" id="ARBA00023170"/>
    </source>
</evidence>
<dbReference type="PANTHER" id="PTHR21137:SF35">
    <property type="entry name" value="ODORANT RECEPTOR 19A-RELATED"/>
    <property type="match status" value="1"/>
</dbReference>
<proteinExistence type="predicted"/>
<evidence type="ECO:0000256" key="5">
    <source>
        <dbReference type="ARBA" id="ARBA00022725"/>
    </source>
</evidence>
<dbReference type="EMBL" id="OU963910">
    <property type="protein sequence ID" value="CAH0400353.1"/>
    <property type="molecule type" value="Genomic_DNA"/>
</dbReference>
<evidence type="ECO:0008006" key="13">
    <source>
        <dbReference type="Google" id="ProtNLM"/>
    </source>
</evidence>
<keyword evidence="4 10" id="KW-0812">Transmembrane</keyword>
<keyword evidence="2" id="KW-1003">Cell membrane</keyword>
<evidence type="ECO:0000256" key="6">
    <source>
        <dbReference type="ARBA" id="ARBA00022989"/>
    </source>
</evidence>
<reference evidence="11" key="1">
    <citation type="submission" date="2021-12" db="EMBL/GenBank/DDBJ databases">
        <authorList>
            <person name="King R."/>
        </authorList>
    </citation>
    <scope>NUCLEOTIDE SEQUENCE</scope>
</reference>
<protein>
    <recommendedName>
        <fullName evidence="13">Odorant receptor</fullName>
    </recommendedName>
</protein>
<evidence type="ECO:0000313" key="12">
    <source>
        <dbReference type="Proteomes" id="UP001153292"/>
    </source>
</evidence>
<evidence type="ECO:0000256" key="1">
    <source>
        <dbReference type="ARBA" id="ARBA00004651"/>
    </source>
</evidence>
<dbReference type="Proteomes" id="UP001153292">
    <property type="component" value="Chromosome 17"/>
</dbReference>
<gene>
    <name evidence="11" type="ORF">CHILSU_LOCUS3543</name>
</gene>
<keyword evidence="9" id="KW-0807">Transducer</keyword>
<keyword evidence="7 10" id="KW-0472">Membrane</keyword>
<feature type="transmembrane region" description="Helical" evidence="10">
    <location>
        <begin position="212"/>
        <end position="232"/>
    </location>
</feature>
<keyword evidence="8" id="KW-0675">Receptor</keyword>
<dbReference type="InterPro" id="IPR004117">
    <property type="entry name" value="7tm6_olfct_rcpt"/>
</dbReference>
<feature type="transmembrane region" description="Helical" evidence="10">
    <location>
        <begin position="72"/>
        <end position="92"/>
    </location>
</feature>
<dbReference type="PANTHER" id="PTHR21137">
    <property type="entry name" value="ODORANT RECEPTOR"/>
    <property type="match status" value="1"/>
</dbReference>